<sequence>MVSNASNTDRDQRGSYWSLLLVDAQSDPIASTDIPERPPRRGDTDLAATLKMIYEIDPGDAALILESP</sequence>
<dbReference type="EMBL" id="CP030050">
    <property type="protein sequence ID" value="QOZ66773.1"/>
    <property type="molecule type" value="Genomic_DNA"/>
</dbReference>
<accession>A0AAE7TFH2</accession>
<evidence type="ECO:0000313" key="1">
    <source>
        <dbReference type="EMBL" id="QOZ66773.1"/>
    </source>
</evidence>
<dbReference type="AlphaFoldDB" id="A0AAE7TFH2"/>
<dbReference type="Proteomes" id="UP000594015">
    <property type="component" value="Chromosome"/>
</dbReference>
<organism evidence="1 2">
    <name type="scientific">Bradyrhizobium arachidis</name>
    <dbReference type="NCBI Taxonomy" id="858423"/>
    <lineage>
        <taxon>Bacteria</taxon>
        <taxon>Pseudomonadati</taxon>
        <taxon>Pseudomonadota</taxon>
        <taxon>Alphaproteobacteria</taxon>
        <taxon>Hyphomicrobiales</taxon>
        <taxon>Nitrobacteraceae</taxon>
        <taxon>Bradyrhizobium</taxon>
    </lineage>
</organism>
<name>A0AAE7TFH2_9BRAD</name>
<gene>
    <name evidence="1" type="ORF">WN72_10920</name>
</gene>
<protein>
    <submittedName>
        <fullName evidence="1">Uncharacterized protein</fullName>
    </submittedName>
</protein>
<reference evidence="1 2" key="1">
    <citation type="submission" date="2018-06" db="EMBL/GenBank/DDBJ databases">
        <title>Comparative genomics of Bradyrhizobium nodulating Arachidis hypogaea.</title>
        <authorList>
            <person name="Li Y."/>
        </authorList>
    </citation>
    <scope>NUCLEOTIDE SEQUENCE [LARGE SCALE GENOMIC DNA]</scope>
    <source>
        <strain evidence="1 2">CCBAU 051107</strain>
    </source>
</reference>
<evidence type="ECO:0000313" key="2">
    <source>
        <dbReference type="Proteomes" id="UP000594015"/>
    </source>
</evidence>
<proteinExistence type="predicted"/>
<dbReference type="KEGG" id="barh:WN72_10920"/>